<dbReference type="InterPro" id="IPR019050">
    <property type="entry name" value="FDF_dom"/>
</dbReference>
<name>A0A0X8HSF1_9SACH</name>
<evidence type="ECO:0000259" key="7">
    <source>
        <dbReference type="PROSITE" id="PS51512"/>
    </source>
</evidence>
<accession>A0A0X8HSF1</accession>
<feature type="compositionally biased region" description="Polar residues" evidence="5">
    <location>
        <begin position="106"/>
        <end position="126"/>
    </location>
</feature>
<feature type="region of interest" description="Disordered" evidence="5">
    <location>
        <begin position="196"/>
        <end position="229"/>
    </location>
</feature>
<feature type="compositionally biased region" description="Polar residues" evidence="5">
    <location>
        <begin position="203"/>
        <end position="215"/>
    </location>
</feature>
<dbReference type="GO" id="GO:0031087">
    <property type="term" value="P:deadenylation-independent decapping of nuclear-transcribed mRNA"/>
    <property type="evidence" value="ECO:0007669"/>
    <property type="project" value="TreeGrafter"/>
</dbReference>
<feature type="compositionally biased region" description="Low complexity" evidence="5">
    <location>
        <begin position="82"/>
        <end position="105"/>
    </location>
</feature>
<dbReference type="STRING" id="45286.A0A0X8HSF1"/>
<reference evidence="8 9" key="1">
    <citation type="submission" date="2016-01" db="EMBL/GenBank/DDBJ databases">
        <title>Genome sequence of the yeast Holleya sinecauda.</title>
        <authorList>
            <person name="Dietrich F.S."/>
        </authorList>
    </citation>
    <scope>NUCLEOTIDE SEQUENCE [LARGE SCALE GENOMIC DNA]</scope>
    <source>
        <strain evidence="8 9">ATCC 58844</strain>
    </source>
</reference>
<dbReference type="PROSITE" id="PS51512">
    <property type="entry name" value="DFDF"/>
    <property type="match status" value="1"/>
</dbReference>
<keyword evidence="4" id="KW-0963">Cytoplasm</keyword>
<evidence type="ECO:0000256" key="1">
    <source>
        <dbReference type="ARBA" id="ARBA00004201"/>
    </source>
</evidence>
<dbReference type="PROSITE" id="PS51385">
    <property type="entry name" value="YJEF_N"/>
    <property type="match status" value="1"/>
</dbReference>
<dbReference type="PANTHER" id="PTHR13612">
    <property type="entry name" value="ENHANCER OF MRNA-DECAPPING PROTEIN 3"/>
    <property type="match status" value="1"/>
</dbReference>
<sequence length="568" mass="62080">MSQFQGFKVQVELRDGKLITGYISKCNSKSLTLQDVEFSDGGISQIFKVKSSRLRDLKVIGVPKTSKKWLCNNGNGSNITTTVETNGTNNNNDNSSRCSISSGNIDVNTEYSPTTGKSVTGNKQDSSWEYDEDLDKLKNEEFDFQSNLRMFNKQDVFAKLKQQEAVSPSERLVSHNRIKKPKSNFEHAEMVLPNAKNDDWDRTGTNTPAGSSASAPINGPAPTLASAPAPTLTPAPIPDYMPITKSINITHLLQQNKSTTTEEEMISKLQKVLSPASRSPSMSKVMGLRTLKSNLAVPLATPVQLLEMERLALDTFLFPPALSLEHSAIHLSKFIKKKLGGSIRLHNANNNAQPLIVIFASDNRCGARALAAGRCLAQNGHIRVISILTTETAMHSTITASVSDETVKVQLEMFLKFGGKIVDSIAGLKSMLDQLNSPVEIVIDAMQGFDCNVGDLIEDSMESESLQGTRIKNMIAWCNEQSCAVWSLETPTGIDAGSGLPNFDLNVQPSAIISTGWPLTSLNLLDCEELYLCDIGIPHQCYTLRNSLRKFHAAVDIFVGEGVVQLTR</sequence>
<evidence type="ECO:0000256" key="4">
    <source>
        <dbReference type="ARBA" id="ARBA00022490"/>
    </source>
</evidence>
<gene>
    <name evidence="8" type="ORF">AW171_hschr42525</name>
</gene>
<dbReference type="InterPro" id="IPR036652">
    <property type="entry name" value="YjeF_N_dom_sf"/>
</dbReference>
<evidence type="ECO:0000313" key="9">
    <source>
        <dbReference type="Proteomes" id="UP000243052"/>
    </source>
</evidence>
<dbReference type="OrthoDB" id="10030313at2759"/>
<dbReference type="Pfam" id="PF03853">
    <property type="entry name" value="YjeF_N"/>
    <property type="match status" value="1"/>
</dbReference>
<feature type="domain" description="YjeF N-terminal" evidence="6">
    <location>
        <begin position="305"/>
        <end position="543"/>
    </location>
</feature>
<dbReference type="GO" id="GO:0000932">
    <property type="term" value="C:P-body"/>
    <property type="evidence" value="ECO:0007669"/>
    <property type="project" value="UniProtKB-SubCell"/>
</dbReference>
<protein>
    <recommendedName>
        <fullName evidence="3">Enhancer of mRNA-decapping protein 3</fullName>
    </recommendedName>
</protein>
<dbReference type="AlphaFoldDB" id="A0A0X8HSF1"/>
<evidence type="ECO:0000256" key="3">
    <source>
        <dbReference type="ARBA" id="ARBA00015797"/>
    </source>
</evidence>
<evidence type="ECO:0000259" key="6">
    <source>
        <dbReference type="PROSITE" id="PS51385"/>
    </source>
</evidence>
<organism evidence="8 9">
    <name type="scientific">Eremothecium sinecaudum</name>
    <dbReference type="NCBI Taxonomy" id="45286"/>
    <lineage>
        <taxon>Eukaryota</taxon>
        <taxon>Fungi</taxon>
        <taxon>Dikarya</taxon>
        <taxon>Ascomycota</taxon>
        <taxon>Saccharomycotina</taxon>
        <taxon>Saccharomycetes</taxon>
        <taxon>Saccharomycetales</taxon>
        <taxon>Saccharomycetaceae</taxon>
        <taxon>Eremothecium</taxon>
    </lineage>
</organism>
<evidence type="ECO:0000256" key="5">
    <source>
        <dbReference type="SAM" id="MobiDB-lite"/>
    </source>
</evidence>
<dbReference type="CDD" id="cd22576">
    <property type="entry name" value="Edc3_Lsm"/>
    <property type="match status" value="1"/>
</dbReference>
<proteinExistence type="inferred from homology"/>
<dbReference type="Pfam" id="PF09532">
    <property type="entry name" value="FDF"/>
    <property type="match status" value="1"/>
</dbReference>
<feature type="region of interest" description="Disordered" evidence="5">
    <location>
        <begin position="82"/>
        <end position="126"/>
    </location>
</feature>
<dbReference type="EMBL" id="CP014244">
    <property type="protein sequence ID" value="AMD20624.1"/>
    <property type="molecule type" value="Genomic_DNA"/>
</dbReference>
<dbReference type="InterPro" id="IPR004443">
    <property type="entry name" value="YjeF_N_dom"/>
</dbReference>
<keyword evidence="9" id="KW-1185">Reference proteome</keyword>
<dbReference type="RefSeq" id="XP_017987620.1">
    <property type="nucleotide sequence ID" value="XM_018131802.1"/>
</dbReference>
<evidence type="ECO:0000256" key="2">
    <source>
        <dbReference type="ARBA" id="ARBA00006610"/>
    </source>
</evidence>
<dbReference type="GO" id="GO:0003729">
    <property type="term" value="F:mRNA binding"/>
    <property type="evidence" value="ECO:0007669"/>
    <property type="project" value="TreeGrafter"/>
</dbReference>
<evidence type="ECO:0000313" key="8">
    <source>
        <dbReference type="EMBL" id="AMD20624.1"/>
    </source>
</evidence>
<dbReference type="GO" id="GO:0033962">
    <property type="term" value="P:P-body assembly"/>
    <property type="evidence" value="ECO:0007669"/>
    <property type="project" value="TreeGrafter"/>
</dbReference>
<dbReference type="PANTHER" id="PTHR13612:SF0">
    <property type="entry name" value="ENHANCER OF MRNA-DECAPPING PROTEIN 3"/>
    <property type="match status" value="1"/>
</dbReference>
<feature type="compositionally biased region" description="Low complexity" evidence="5">
    <location>
        <begin position="220"/>
        <end position="229"/>
    </location>
</feature>
<dbReference type="SUPFAM" id="SSF64153">
    <property type="entry name" value="YjeF N-terminal domain-like"/>
    <property type="match status" value="1"/>
</dbReference>
<feature type="domain" description="DFDF" evidence="7">
    <location>
        <begin position="130"/>
        <end position="166"/>
    </location>
</feature>
<comment type="subcellular location">
    <subcellularLocation>
        <location evidence="1">Cytoplasm</location>
        <location evidence="1">P-body</location>
    </subcellularLocation>
</comment>
<dbReference type="GeneID" id="28723878"/>
<dbReference type="Gene3D" id="3.40.50.10260">
    <property type="entry name" value="YjeF N-terminal domain"/>
    <property type="match status" value="1"/>
</dbReference>
<dbReference type="InterPro" id="IPR025762">
    <property type="entry name" value="DFDF"/>
</dbReference>
<comment type="similarity">
    <text evidence="2">Belongs to the EDC3 family.</text>
</comment>
<dbReference type="Proteomes" id="UP000243052">
    <property type="component" value="Chromosome iv"/>
</dbReference>
<dbReference type="SMART" id="SM01199">
    <property type="entry name" value="FDF"/>
    <property type="match status" value="1"/>
</dbReference>